<sequence length="146" mass="14945">MLRIERLPAPVSYEQGLALQESLVQSLAAGTGQETLLLLEHLPVYTIGRLKDRSSLGPSPELPTRSMKPTAAAKQPTTDPDKSSATPSSTSPAAVATSTPTCASSKKSSSMHAPTSAWKPTANQASPAYGSKAEKSPPSASASAAG</sequence>
<dbReference type="SUPFAM" id="SSF55681">
    <property type="entry name" value="Class II aaRS and biotin synthetases"/>
    <property type="match status" value="1"/>
</dbReference>
<name>D9PHF4_9ZZZZ</name>
<keyword evidence="2" id="KW-0436">Ligase</keyword>
<dbReference type="EMBL" id="ADZX01000368">
    <property type="protein sequence ID" value="EFK97010.1"/>
    <property type="molecule type" value="Genomic_DNA"/>
</dbReference>
<organism evidence="2">
    <name type="scientific">sediment metagenome</name>
    <dbReference type="NCBI Taxonomy" id="749907"/>
    <lineage>
        <taxon>unclassified sequences</taxon>
        <taxon>metagenomes</taxon>
        <taxon>ecological metagenomes</taxon>
    </lineage>
</organism>
<evidence type="ECO:0000313" key="2">
    <source>
        <dbReference type="EMBL" id="EFK97010.1"/>
    </source>
</evidence>
<feature type="region of interest" description="Disordered" evidence="1">
    <location>
        <begin position="48"/>
        <end position="146"/>
    </location>
</feature>
<dbReference type="Gene3D" id="3.30.930.10">
    <property type="entry name" value="Bira Bifunctional Protein, Domain 2"/>
    <property type="match status" value="1"/>
</dbReference>
<reference evidence="2" key="1">
    <citation type="submission" date="2010-07" db="EMBL/GenBank/DDBJ databases">
        <authorList>
            <consortium name="CONSOLIDER consortium CSD2007-00005"/>
            <person name="Guazzaroni M.-E."/>
            <person name="Richter M."/>
            <person name="Garcia-Salamanca A."/>
            <person name="Yarza P."/>
            <person name="Ferrer M."/>
        </authorList>
    </citation>
    <scope>NUCLEOTIDE SEQUENCE</scope>
</reference>
<comment type="caution">
    <text evidence="2">The sequence shown here is derived from an EMBL/GenBank/DDBJ whole genome shotgun (WGS) entry which is preliminary data.</text>
</comment>
<feature type="non-terminal residue" evidence="2">
    <location>
        <position position="146"/>
    </location>
</feature>
<evidence type="ECO:0000256" key="1">
    <source>
        <dbReference type="SAM" id="MobiDB-lite"/>
    </source>
</evidence>
<protein>
    <submittedName>
        <fullName evidence="2">Lipoate-protein ligase B</fullName>
    </submittedName>
</protein>
<feature type="compositionally biased region" description="Low complexity" evidence="1">
    <location>
        <begin position="83"/>
        <end position="105"/>
    </location>
</feature>
<proteinExistence type="predicted"/>
<gene>
    <name evidence="2" type="ORF">LDC_0954</name>
</gene>
<reference evidence="2" key="2">
    <citation type="journal article" date="2011" name="Microb. Ecol.">
        <title>Taxonomic and Functional Metagenomic Profiling of the Microbial Community in the Anoxic Sediment of a Sub-saline Shallow Lake (Laguna de Carrizo, Central Spain).</title>
        <authorList>
            <person name="Ferrer M."/>
            <person name="Guazzaroni M.E."/>
            <person name="Richter M."/>
            <person name="Garcia-Salamanca A."/>
            <person name="Yarza P."/>
            <person name="Suarez-Suarez A."/>
            <person name="Solano J."/>
            <person name="Alcaide M."/>
            <person name="van Dillewijn P."/>
            <person name="Molina-Henares M.A."/>
            <person name="Lopez-Cortes N."/>
            <person name="Al-Ramahi Y."/>
            <person name="Guerrero C."/>
            <person name="Acosta A."/>
            <person name="de Eugenio L.I."/>
            <person name="Martinez V."/>
            <person name="Marques S."/>
            <person name="Rojo F."/>
            <person name="Santero E."/>
            <person name="Genilloud O."/>
            <person name="Perez-Perez J."/>
            <person name="Rossello-Mora R."/>
            <person name="Ramos J.L."/>
        </authorList>
    </citation>
    <scope>NUCLEOTIDE SEQUENCE</scope>
</reference>
<dbReference type="InterPro" id="IPR045864">
    <property type="entry name" value="aa-tRNA-synth_II/BPL/LPL"/>
</dbReference>
<accession>D9PHF4</accession>
<dbReference type="GO" id="GO:0016874">
    <property type="term" value="F:ligase activity"/>
    <property type="evidence" value="ECO:0007669"/>
    <property type="project" value="UniProtKB-KW"/>
</dbReference>
<feature type="compositionally biased region" description="Low complexity" evidence="1">
    <location>
        <begin position="136"/>
        <end position="146"/>
    </location>
</feature>
<dbReference type="AlphaFoldDB" id="D9PHF4"/>